<evidence type="ECO:0000256" key="1">
    <source>
        <dbReference type="SAM" id="MobiDB-lite"/>
    </source>
</evidence>
<dbReference type="OrthoDB" id="4960422at2759"/>
<proteinExistence type="predicted"/>
<name>A0A9Q8QCZ5_9HYPO</name>
<sequence>MAPRAWKGFLVGLEGLHGHIFKVWLPDQELIVRARDDRFHETSGAVQSQRTDDVEFEAELVDNPHFGTIITTTLSKTTKEQETAREMTPSADKTDDLSTAMERAALSPTPTPEDQLLQEAHISPAEELPLPTVTPSWSPATPSSRPRSNTAFRDNEPVRPAPQAPRRSSRQTARPDYRELQTGRLTKRSDESDTNLFTRYHETDNFEAETLPD</sequence>
<keyword evidence="3" id="KW-1185">Reference proteome</keyword>
<feature type="compositionally biased region" description="Basic and acidic residues" evidence="1">
    <location>
        <begin position="173"/>
        <end position="191"/>
    </location>
</feature>
<gene>
    <name evidence="2" type="ORF">JDV02_003108</name>
</gene>
<reference evidence="2" key="1">
    <citation type="submission" date="2021-11" db="EMBL/GenBank/DDBJ databases">
        <title>Purpureocillium_takamizusanense_genome.</title>
        <authorList>
            <person name="Nguyen N.-H."/>
        </authorList>
    </citation>
    <scope>NUCLEOTIDE SEQUENCE</scope>
    <source>
        <strain evidence="2">PT3</strain>
    </source>
</reference>
<dbReference type="AlphaFoldDB" id="A0A9Q8QCZ5"/>
<dbReference type="KEGG" id="ptkz:JDV02_003108"/>
<protein>
    <submittedName>
        <fullName evidence="2">Uncharacterized protein</fullName>
    </submittedName>
</protein>
<feature type="region of interest" description="Disordered" evidence="1">
    <location>
        <begin position="75"/>
        <end position="97"/>
    </location>
</feature>
<feature type="region of interest" description="Disordered" evidence="1">
    <location>
        <begin position="125"/>
        <end position="213"/>
    </location>
</feature>
<dbReference type="GeneID" id="72065068"/>
<dbReference type="EMBL" id="CP086355">
    <property type="protein sequence ID" value="UNI16694.1"/>
    <property type="molecule type" value="Genomic_DNA"/>
</dbReference>
<accession>A0A9Q8QCZ5</accession>
<evidence type="ECO:0000313" key="2">
    <source>
        <dbReference type="EMBL" id="UNI16694.1"/>
    </source>
</evidence>
<dbReference type="RefSeq" id="XP_047840175.1">
    <property type="nucleotide sequence ID" value="XM_047984201.1"/>
</dbReference>
<evidence type="ECO:0000313" key="3">
    <source>
        <dbReference type="Proteomes" id="UP000829364"/>
    </source>
</evidence>
<dbReference type="Proteomes" id="UP000829364">
    <property type="component" value="Chromosome 2"/>
</dbReference>
<organism evidence="2 3">
    <name type="scientific">Purpureocillium takamizusanense</name>
    <dbReference type="NCBI Taxonomy" id="2060973"/>
    <lineage>
        <taxon>Eukaryota</taxon>
        <taxon>Fungi</taxon>
        <taxon>Dikarya</taxon>
        <taxon>Ascomycota</taxon>
        <taxon>Pezizomycotina</taxon>
        <taxon>Sordariomycetes</taxon>
        <taxon>Hypocreomycetidae</taxon>
        <taxon>Hypocreales</taxon>
        <taxon>Ophiocordycipitaceae</taxon>
        <taxon>Purpureocillium</taxon>
    </lineage>
</organism>
<feature type="compositionally biased region" description="Polar residues" evidence="1">
    <location>
        <begin position="133"/>
        <end position="152"/>
    </location>
</feature>